<dbReference type="GeneID" id="55604736"/>
<keyword evidence="2" id="KW-1185">Reference proteome</keyword>
<evidence type="ECO:0000313" key="1">
    <source>
        <dbReference type="EMBL" id="ASU00183.1"/>
    </source>
</evidence>
<dbReference type="RefSeq" id="YP_009834669.1">
    <property type="nucleotide sequence ID" value="NC_048673.1"/>
</dbReference>
<dbReference type="KEGG" id="vg:55604736"/>
<reference evidence="1 2" key="1">
    <citation type="submission" date="2017-07" db="EMBL/GenBank/DDBJ databases">
        <title>In vitro design and evaluation of phage cocktails against multidrug-resistant Aeromonas salmonicida.</title>
        <authorList>
            <person name="Chen L."/>
            <person name="Yuan S."/>
            <person name="Ma Y."/>
        </authorList>
    </citation>
    <scope>NUCLEOTIDE SEQUENCE [LARGE SCALE GENOMIC DNA]</scope>
</reference>
<name>A0A223LE01_9CAUD</name>
<protein>
    <submittedName>
        <fullName evidence="1">Fibritin neck whiskers protein</fullName>
    </submittedName>
</protein>
<dbReference type="Gene3D" id="1.20.5.320">
    <property type="entry name" value="6-Phosphogluconate Dehydrogenase, domain 3"/>
    <property type="match status" value="2"/>
</dbReference>
<dbReference type="SUPFAM" id="SSF58046">
    <property type="entry name" value="Fibritin"/>
    <property type="match status" value="1"/>
</dbReference>
<organism evidence="1 2">
    <name type="scientific">Aeromonas phage AS-zj</name>
    <dbReference type="NCBI Taxonomy" id="2024208"/>
    <lineage>
        <taxon>Viruses</taxon>
        <taxon>Duplodnaviria</taxon>
        <taxon>Heunggongvirae</taxon>
        <taxon>Uroviricota</taxon>
        <taxon>Caudoviricetes</taxon>
        <taxon>Pantevenvirales</taxon>
        <taxon>Straboviridae</taxon>
        <taxon>Emmerichvirinae</taxon>
        <taxon>Ceceduovirus</taxon>
        <taxon>Ceceduovirus aszj</taxon>
    </lineage>
</organism>
<sequence>MEIIKPVLDDLKYTSDMPVAGSGQKQVEWIKNGEQPQGADPYIVGDKGGVLNRPSTQISANVETLDKNQEKILSKMSEVIDKVNIHDDIINAGDGRDLYQRVGDLETEMDVHSGILEDIKETDVILDAKIQSISDNIGVGDPSLRFRTLRADDLHIKKMLGNYKDFDIDGVPSPGSLSSGVKGQIERNYNTGVNLDVRVTSLEKWWEDSTPASLREEVNQIRTELGQDPDPTRNIYSRIGDLEMADETNSPLVQELVEHTGYGEFPLQYLDVQTDSYQTVDNLYDYSLHVKKDVDYISGIAKQTEGLSDDLARSLGSASDSTLDTTAWGRINDLRVRMENNEGILGSSPLDGLQGKVKEVDQREKEHFEDLDGRVSSISTTVNVEYRTSIEDLQNTVGNPNTGLVIKVEGTKNVADDDYRRIGSYQASKDMYEQMYRDYKNGAGYIPNPTETRLGAVWSREYDGANWVWRDLFTTNFVVGDNNKITAIDGTTLVSYSTGSDGKYIPTFGHNGTTKLRIVGDIIGNISLDTTSDIRKYGKTILGSTDQTIKVGQSDKNIVMVGKDIDSFKYNTPTGEFDVLHIGNYKKYITDVNPENGFTLNQNAVIGYAGADVIKLDNTTINIGSANTNLAFKGNVGELIMDQDKAFKMNVGMGKHLNVVNNFGGILTYGDIETTNVFATDLYIQGTGVDRFKVWHQGMDAPADGSFYARKNNQWMVVEQGGSGTGIIGDAPQSGLAYARVNDDGVGFWQAVGERNITLAENVSIMAKTNSGTITAFTVDSATVTTRIGGTTGKINLRGTVSDFKLESKISTSYGSLLESTQTKIVIGDTTTPVNVYSTGNLFVGVGSDAKKVWTDAHDAPNNANFYARKGGQWTLIHDGIDPTKDVSVGETSDFIIGGYNVAKVDTVGVDKLMVIGDSRTFMKFDGKVTNLKLAEVGANNSFGITTQVNNVDKNIISISQPSTEKFIAIGDTDLPVRITASEVTINNDKVLTKDSFEAPADGNKYVRQDGQWTRAYYYGDFATDAPTSPKEGDVFFEFIN</sequence>
<dbReference type="EMBL" id="MF448340">
    <property type="protein sequence ID" value="ASU00183.1"/>
    <property type="molecule type" value="Genomic_DNA"/>
</dbReference>
<accession>A0A223LE01</accession>
<evidence type="ECO:0000313" key="2">
    <source>
        <dbReference type="Proteomes" id="UP000226092"/>
    </source>
</evidence>
<proteinExistence type="predicted"/>
<dbReference type="Proteomes" id="UP000226092">
    <property type="component" value="Segment"/>
</dbReference>
<dbReference type="Gene3D" id="6.20.230.10">
    <property type="match status" value="1"/>
</dbReference>